<dbReference type="Proteomes" id="UP000324298">
    <property type="component" value="Unassembled WGS sequence"/>
</dbReference>
<feature type="compositionally biased region" description="Basic and acidic residues" evidence="1">
    <location>
        <begin position="51"/>
        <end position="65"/>
    </location>
</feature>
<name>A0A5A9XKG8_9BACT</name>
<feature type="compositionally biased region" description="Basic residues" evidence="1">
    <location>
        <begin position="69"/>
        <end position="79"/>
    </location>
</feature>
<evidence type="ECO:0000313" key="3">
    <source>
        <dbReference type="Proteomes" id="UP000324298"/>
    </source>
</evidence>
<protein>
    <recommendedName>
        <fullName evidence="4">Histone H1</fullName>
    </recommendedName>
</protein>
<keyword evidence="3" id="KW-1185">Reference proteome</keyword>
<feature type="compositionally biased region" description="Basic and acidic residues" evidence="1">
    <location>
        <begin position="21"/>
        <end position="36"/>
    </location>
</feature>
<dbReference type="OrthoDB" id="8455952at2"/>
<organism evidence="2 3">
    <name type="scientific">Oryzomonas rubra</name>
    <dbReference type="NCBI Taxonomy" id="2509454"/>
    <lineage>
        <taxon>Bacteria</taxon>
        <taxon>Pseudomonadati</taxon>
        <taxon>Thermodesulfobacteriota</taxon>
        <taxon>Desulfuromonadia</taxon>
        <taxon>Geobacterales</taxon>
        <taxon>Geobacteraceae</taxon>
        <taxon>Oryzomonas</taxon>
    </lineage>
</organism>
<comment type="caution">
    <text evidence="2">The sequence shown here is derived from an EMBL/GenBank/DDBJ whole genome shotgun (WGS) entry which is preliminary data.</text>
</comment>
<sequence length="79" mass="8696">MKKSPGDINKLAAFIVDQATNEDKPAEPEQPEKNKAAQELGRLGGLKGGKARADKLTPEQRREIAQKAAKARWKKSVEE</sequence>
<accession>A0A5A9XKG8</accession>
<feature type="region of interest" description="Disordered" evidence="1">
    <location>
        <begin position="15"/>
        <end position="79"/>
    </location>
</feature>
<reference evidence="2 3" key="1">
    <citation type="submission" date="2019-04" db="EMBL/GenBank/DDBJ databases">
        <title>Geobacter ruber sp. nov., ferric-reducing bacteria isolated from paddy soil.</title>
        <authorList>
            <person name="Xu Z."/>
            <person name="Masuda Y."/>
            <person name="Itoh H."/>
            <person name="Senoo K."/>
        </authorList>
    </citation>
    <scope>NUCLEOTIDE SEQUENCE [LARGE SCALE GENOMIC DNA]</scope>
    <source>
        <strain evidence="2 3">Red88</strain>
    </source>
</reference>
<proteinExistence type="predicted"/>
<evidence type="ECO:0000313" key="2">
    <source>
        <dbReference type="EMBL" id="KAA0893213.1"/>
    </source>
</evidence>
<evidence type="ECO:0008006" key="4">
    <source>
        <dbReference type="Google" id="ProtNLM"/>
    </source>
</evidence>
<dbReference type="AlphaFoldDB" id="A0A5A9XKG8"/>
<gene>
    <name evidence="2" type="ORF">ET418_05185</name>
</gene>
<dbReference type="EMBL" id="SRSD01000003">
    <property type="protein sequence ID" value="KAA0893213.1"/>
    <property type="molecule type" value="Genomic_DNA"/>
</dbReference>
<evidence type="ECO:0000256" key="1">
    <source>
        <dbReference type="SAM" id="MobiDB-lite"/>
    </source>
</evidence>
<dbReference type="RefSeq" id="WP_149306531.1">
    <property type="nucleotide sequence ID" value="NZ_SRSD01000003.1"/>
</dbReference>